<accession>A0A1C2J1R3</accession>
<dbReference type="EMBL" id="LWRY01000243">
    <property type="protein sequence ID" value="OCX68933.1"/>
    <property type="molecule type" value="Genomic_DNA"/>
</dbReference>
<keyword evidence="2" id="KW-1185">Reference proteome</keyword>
<name>A0A1C2J1R3_ACITH</name>
<dbReference type="Proteomes" id="UP000095008">
    <property type="component" value="Unassembled WGS sequence"/>
</dbReference>
<gene>
    <name evidence="1" type="ORF">A6M23_16585</name>
</gene>
<protein>
    <submittedName>
        <fullName evidence="1">Uncharacterized protein</fullName>
    </submittedName>
</protein>
<evidence type="ECO:0000313" key="2">
    <source>
        <dbReference type="Proteomes" id="UP000095008"/>
    </source>
</evidence>
<comment type="caution">
    <text evidence="1">The sequence shown here is derived from an EMBL/GenBank/DDBJ whole genome shotgun (WGS) entry which is preliminary data.</text>
</comment>
<dbReference type="RefSeq" id="WP_065974589.1">
    <property type="nucleotide sequence ID" value="NZ_JAAOMO010000142.1"/>
</dbReference>
<dbReference type="AlphaFoldDB" id="A0A1C2J1R3"/>
<sequence length="88" mass="10097">MSHQEKQPAESKHRKTRHYTRHFAICCESMEGREVVPGFTGYATREKAERALGSLDHAMQAHRQVGMGGFMPGFYEFTVVDLREEPDL</sequence>
<organism evidence="1 2">
    <name type="scientific">Acidithiobacillus thiooxidans</name>
    <name type="common">Thiobacillus thiooxidans</name>
    <dbReference type="NCBI Taxonomy" id="930"/>
    <lineage>
        <taxon>Bacteria</taxon>
        <taxon>Pseudomonadati</taxon>
        <taxon>Pseudomonadota</taxon>
        <taxon>Acidithiobacillia</taxon>
        <taxon>Acidithiobacillales</taxon>
        <taxon>Acidithiobacillaceae</taxon>
        <taxon>Acidithiobacillus</taxon>
    </lineage>
</organism>
<proteinExistence type="predicted"/>
<reference evidence="1" key="1">
    <citation type="journal article" date="2016" name="Int. J. Mol. Sci.">
        <title>Comparative genomics of the extreme acidophile Acidithiobacillus thiooxidans reveals intraspecific divergence and niche adaptation.</title>
        <authorList>
            <person name="Zhang X."/>
            <person name="Feng X."/>
            <person name="Tao J."/>
            <person name="Ma L."/>
            <person name="Xiao Y."/>
            <person name="Liang Y."/>
            <person name="Liu X."/>
            <person name="Yin H."/>
        </authorList>
    </citation>
    <scope>NUCLEOTIDE SEQUENCE [LARGE SCALE GENOMIC DNA]</scope>
    <source>
        <strain evidence="1">DXS-W</strain>
    </source>
</reference>
<evidence type="ECO:0000313" key="1">
    <source>
        <dbReference type="EMBL" id="OCX68933.1"/>
    </source>
</evidence>